<organism evidence="2 3">
    <name type="scientific">Paenibacillus larvae</name>
    <dbReference type="NCBI Taxonomy" id="1464"/>
    <lineage>
        <taxon>Bacteria</taxon>
        <taxon>Bacillati</taxon>
        <taxon>Bacillota</taxon>
        <taxon>Bacilli</taxon>
        <taxon>Bacillales</taxon>
        <taxon>Paenibacillaceae</taxon>
        <taxon>Paenibacillus</taxon>
    </lineage>
</organism>
<feature type="region of interest" description="Disordered" evidence="1">
    <location>
        <begin position="31"/>
        <end position="58"/>
    </location>
</feature>
<reference evidence="2" key="2">
    <citation type="submission" date="2023-03" db="EMBL/GenBank/DDBJ databases">
        <authorList>
            <person name="Obshta O."/>
            <person name="Zabrodski M.W."/>
            <person name="Soomro T."/>
            <person name="Wilson G."/>
            <person name="Masood F."/>
            <person name="Thebeau J."/>
            <person name="Bezerra Da Silva M.C."/>
            <person name="Raza F."/>
            <person name="Biganski S."/>
            <person name="Jose M."/>
            <person name="Camilli M."/>
            <person name="Kozii I.V."/>
            <person name="Kozii R.V."/>
            <person name="Simko E."/>
            <person name="Wood S.C."/>
        </authorList>
    </citation>
    <scope>NUCLEOTIDE SEQUENCE</scope>
    <source>
        <strain evidence="2">PL001</strain>
    </source>
</reference>
<gene>
    <name evidence="2" type="ORF">P7H09_16745</name>
</gene>
<evidence type="ECO:0000313" key="2">
    <source>
        <dbReference type="EMBL" id="MDT2252852.1"/>
    </source>
</evidence>
<sequence length="58" mass="6556">MSVSQKHRKHILGEHQLLHLSRAEAMVWQTHSGDSDLTGEPSFDKQAVKSVSSPVRYK</sequence>
<protein>
    <submittedName>
        <fullName evidence="2">Uncharacterized protein</fullName>
    </submittedName>
</protein>
<reference evidence="2" key="1">
    <citation type="journal article" date="2023" name="J. Vet. Diagn. Invest.">
        <title>Oxytetracycline-resistant Paenibacillus larvae identified in commercial beekeeping operations in Saskatchewan using pooled honey sampling.</title>
        <authorList>
            <person name="Obshta O."/>
            <person name="Zabrodski M.W."/>
            <person name="Soomro T."/>
            <person name="Wilson G."/>
            <person name="Masood F."/>
            <person name="Thebeau J."/>
            <person name="Silva M.C.B."/>
            <person name="Biganski S."/>
            <person name="Kozii I.V."/>
            <person name="Koziy R.V."/>
            <person name="Raza M.F."/>
            <person name="Jose M.S."/>
            <person name="Simko E."/>
            <person name="Wood S.C."/>
        </authorList>
    </citation>
    <scope>NUCLEOTIDE SEQUENCE</scope>
    <source>
        <strain evidence="2">PL001</strain>
    </source>
</reference>
<name>A0AAP5N3I9_9BACL</name>
<comment type="caution">
    <text evidence="2">The sequence shown here is derived from an EMBL/GenBank/DDBJ whole genome shotgun (WGS) entry which is preliminary data.</text>
</comment>
<proteinExistence type="predicted"/>
<feature type="compositionally biased region" description="Polar residues" evidence="1">
    <location>
        <begin position="49"/>
        <end position="58"/>
    </location>
</feature>
<evidence type="ECO:0000313" key="3">
    <source>
        <dbReference type="Proteomes" id="UP001259239"/>
    </source>
</evidence>
<accession>A0AAP5N3I9</accession>
<dbReference type="RefSeq" id="WP_158225731.1">
    <property type="nucleotide sequence ID" value="NZ_CBCRXL010000010.1"/>
</dbReference>
<dbReference type="Proteomes" id="UP001259239">
    <property type="component" value="Unassembled WGS sequence"/>
</dbReference>
<dbReference type="EMBL" id="JARQGV010000004">
    <property type="protein sequence ID" value="MDT2252852.1"/>
    <property type="molecule type" value="Genomic_DNA"/>
</dbReference>
<evidence type="ECO:0000256" key="1">
    <source>
        <dbReference type="SAM" id="MobiDB-lite"/>
    </source>
</evidence>
<dbReference type="AlphaFoldDB" id="A0AAP5N3I9"/>